<dbReference type="Proteomes" id="UP000274139">
    <property type="component" value="Unassembled WGS sequence"/>
</dbReference>
<protein>
    <submittedName>
        <fullName evidence="1">Uncharacterized protein</fullName>
    </submittedName>
</protein>
<evidence type="ECO:0000313" key="1">
    <source>
        <dbReference type="EMBL" id="RMC96235.1"/>
    </source>
</evidence>
<name>A0A454JHE2_9NEIS</name>
<gene>
    <name evidence="1" type="ORF">EAY64_12635</name>
</gene>
<organism evidence="1 2">
    <name type="scientific">Aquitalea palustris</name>
    <dbReference type="NCBI Taxonomy" id="2480983"/>
    <lineage>
        <taxon>Bacteria</taxon>
        <taxon>Pseudomonadati</taxon>
        <taxon>Pseudomonadota</taxon>
        <taxon>Betaproteobacteria</taxon>
        <taxon>Neisseriales</taxon>
        <taxon>Chromobacteriaceae</taxon>
        <taxon>Aquitalea</taxon>
    </lineage>
</organism>
<accession>A0A454JHE2</accession>
<comment type="caution">
    <text evidence="1">The sequence shown here is derived from an EMBL/GenBank/DDBJ whole genome shotgun (WGS) entry which is preliminary data.</text>
</comment>
<dbReference type="AlphaFoldDB" id="A0A454JHE2"/>
<proteinExistence type="predicted"/>
<keyword evidence="2" id="KW-1185">Reference proteome</keyword>
<reference evidence="1 2" key="1">
    <citation type="submission" date="2018-10" db="EMBL/GenBank/DDBJ databases">
        <title>Draft genome sequence of Aquitalea MWU14-2217 isolated from a wild cranberry bog in Provincetown, Massachusetts.</title>
        <authorList>
            <person name="Ebadzadsahrai G."/>
            <person name="Soby S."/>
        </authorList>
    </citation>
    <scope>NUCLEOTIDE SEQUENCE [LARGE SCALE GENOMIC DNA]</scope>
    <source>
        <strain evidence="1 2">MWU14-2217</strain>
    </source>
</reference>
<sequence>MIAIKHYPEHSRSLIMHYAMLLSSSQEREVTLPDNFKLYQEDESLWACLAGKLQALKLKFF</sequence>
<evidence type="ECO:0000313" key="2">
    <source>
        <dbReference type="Proteomes" id="UP000274139"/>
    </source>
</evidence>
<dbReference type="EMBL" id="RFAR01000051">
    <property type="protein sequence ID" value="RMC96235.1"/>
    <property type="molecule type" value="Genomic_DNA"/>
</dbReference>